<evidence type="ECO:0000259" key="2">
    <source>
        <dbReference type="Pfam" id="PF00293"/>
    </source>
</evidence>
<protein>
    <submittedName>
        <fullName evidence="3">NUDIX domain-containing protein</fullName>
    </submittedName>
</protein>
<feature type="domain" description="Nudix hydrolase" evidence="2">
    <location>
        <begin position="8"/>
        <end position="106"/>
    </location>
</feature>
<dbReference type="SUPFAM" id="SSF55811">
    <property type="entry name" value="Nudix"/>
    <property type="match status" value="1"/>
</dbReference>
<name>A0A7K1LAK6_9ACTN</name>
<dbReference type="AlphaFoldDB" id="A0A7K1LAK6"/>
<dbReference type="Proteomes" id="UP000432015">
    <property type="component" value="Unassembled WGS sequence"/>
</dbReference>
<accession>A0A7K1LAK6</accession>
<dbReference type="RefSeq" id="WP_156220630.1">
    <property type="nucleotide sequence ID" value="NZ_WOFH01000014.1"/>
</dbReference>
<reference evidence="3 4" key="1">
    <citation type="submission" date="2019-11" db="EMBL/GenBank/DDBJ databases">
        <authorList>
            <person name="Cao P."/>
        </authorList>
    </citation>
    <scope>NUCLEOTIDE SEQUENCE [LARGE SCALE GENOMIC DNA]</scope>
    <source>
        <strain evidence="3 4">NEAU-AAG5</strain>
    </source>
</reference>
<evidence type="ECO:0000313" key="3">
    <source>
        <dbReference type="EMBL" id="MUN41460.1"/>
    </source>
</evidence>
<evidence type="ECO:0000313" key="4">
    <source>
        <dbReference type="Proteomes" id="UP000432015"/>
    </source>
</evidence>
<proteinExistence type="predicted"/>
<dbReference type="Pfam" id="PF00293">
    <property type="entry name" value="NUDIX"/>
    <property type="match status" value="1"/>
</dbReference>
<dbReference type="EMBL" id="WOFH01000014">
    <property type="protein sequence ID" value="MUN41460.1"/>
    <property type="molecule type" value="Genomic_DNA"/>
</dbReference>
<sequence>MTDVYRKVSALVVRDGCVLTITASRHPDIYCMPGGPAVEGESHEATLDRELAAELGTGLAGLTYVDRFEAVSGIDGALVLTELYRVELTGEPAAVQPGRALRWVHPFDQDVEVSTSVHGVLHHAIGAGLLHAALDQPPHPA</sequence>
<comment type="caution">
    <text evidence="3">The sequence shown here is derived from an EMBL/GenBank/DDBJ whole genome shotgun (WGS) entry which is preliminary data.</text>
</comment>
<dbReference type="InterPro" id="IPR000086">
    <property type="entry name" value="NUDIX_hydrolase_dom"/>
</dbReference>
<evidence type="ECO:0000256" key="1">
    <source>
        <dbReference type="ARBA" id="ARBA00022801"/>
    </source>
</evidence>
<dbReference type="InterPro" id="IPR020084">
    <property type="entry name" value="NUDIX_hydrolase_CS"/>
</dbReference>
<dbReference type="InterPro" id="IPR015797">
    <property type="entry name" value="NUDIX_hydrolase-like_dom_sf"/>
</dbReference>
<organism evidence="3 4">
    <name type="scientific">Actinomadura litoris</name>
    <dbReference type="NCBI Taxonomy" id="2678616"/>
    <lineage>
        <taxon>Bacteria</taxon>
        <taxon>Bacillati</taxon>
        <taxon>Actinomycetota</taxon>
        <taxon>Actinomycetes</taxon>
        <taxon>Streptosporangiales</taxon>
        <taxon>Thermomonosporaceae</taxon>
        <taxon>Actinomadura</taxon>
    </lineage>
</organism>
<keyword evidence="1" id="KW-0378">Hydrolase</keyword>
<gene>
    <name evidence="3" type="ORF">GNZ18_33435</name>
</gene>
<dbReference type="GO" id="GO:0016787">
    <property type="term" value="F:hydrolase activity"/>
    <property type="evidence" value="ECO:0007669"/>
    <property type="project" value="UniProtKB-KW"/>
</dbReference>
<keyword evidence="4" id="KW-1185">Reference proteome</keyword>
<dbReference type="PROSITE" id="PS00893">
    <property type="entry name" value="NUDIX_BOX"/>
    <property type="match status" value="1"/>
</dbReference>
<dbReference type="Gene3D" id="3.90.79.10">
    <property type="entry name" value="Nucleoside Triphosphate Pyrophosphohydrolase"/>
    <property type="match status" value="1"/>
</dbReference>